<dbReference type="GO" id="GO:0003677">
    <property type="term" value="F:DNA binding"/>
    <property type="evidence" value="ECO:0007669"/>
    <property type="project" value="InterPro"/>
</dbReference>
<evidence type="ECO:0000313" key="7">
    <source>
        <dbReference type="Proteomes" id="UP000233398"/>
    </source>
</evidence>
<keyword evidence="7" id="KW-1185">Reference proteome</keyword>
<organism evidence="6 7">
    <name type="scientific">Rhodohalobacter barkolensis</name>
    <dbReference type="NCBI Taxonomy" id="2053187"/>
    <lineage>
        <taxon>Bacteria</taxon>
        <taxon>Pseudomonadati</taxon>
        <taxon>Balneolota</taxon>
        <taxon>Balneolia</taxon>
        <taxon>Balneolales</taxon>
        <taxon>Balneolaceae</taxon>
        <taxon>Rhodohalobacter</taxon>
    </lineage>
</organism>
<comment type="similarity">
    <text evidence="1 5">Belongs to the DNA glycosylase MPG family.</text>
</comment>
<dbReference type="CDD" id="cd00540">
    <property type="entry name" value="AAG"/>
    <property type="match status" value="1"/>
</dbReference>
<keyword evidence="3 5" id="KW-0378">Hydrolase</keyword>
<dbReference type="FunFam" id="3.10.300.10:FF:000001">
    <property type="entry name" value="Putative 3-methyladenine DNA glycosylase"/>
    <property type="match status" value="1"/>
</dbReference>
<dbReference type="EC" id="3.2.2.-" evidence="5"/>
<keyword evidence="4 5" id="KW-0234">DNA repair</keyword>
<dbReference type="OrthoDB" id="9794313at2"/>
<evidence type="ECO:0000256" key="3">
    <source>
        <dbReference type="ARBA" id="ARBA00022801"/>
    </source>
</evidence>
<evidence type="ECO:0000256" key="1">
    <source>
        <dbReference type="ARBA" id="ARBA00009232"/>
    </source>
</evidence>
<evidence type="ECO:0000313" key="6">
    <source>
        <dbReference type="EMBL" id="PKD43122.1"/>
    </source>
</evidence>
<dbReference type="PANTHER" id="PTHR10429:SF0">
    <property type="entry name" value="DNA-3-METHYLADENINE GLYCOSYLASE"/>
    <property type="match status" value="1"/>
</dbReference>
<dbReference type="InterPro" id="IPR011034">
    <property type="entry name" value="Formyl_transferase-like_C_sf"/>
</dbReference>
<proteinExistence type="inferred from homology"/>
<dbReference type="HAMAP" id="MF_00527">
    <property type="entry name" value="3MGH"/>
    <property type="match status" value="1"/>
</dbReference>
<evidence type="ECO:0000256" key="2">
    <source>
        <dbReference type="ARBA" id="ARBA00022763"/>
    </source>
</evidence>
<dbReference type="RefSeq" id="WP_101073596.1">
    <property type="nucleotide sequence ID" value="NZ_PISP01000003.1"/>
</dbReference>
<dbReference type="GO" id="GO:0003905">
    <property type="term" value="F:alkylbase DNA N-glycosylase activity"/>
    <property type="evidence" value="ECO:0007669"/>
    <property type="project" value="InterPro"/>
</dbReference>
<dbReference type="InterPro" id="IPR003180">
    <property type="entry name" value="MPG"/>
</dbReference>
<comment type="caution">
    <text evidence="6">The sequence shown here is derived from an EMBL/GenBank/DDBJ whole genome shotgun (WGS) entry which is preliminary data.</text>
</comment>
<dbReference type="Pfam" id="PF02245">
    <property type="entry name" value="Pur_DNA_glyco"/>
    <property type="match status" value="1"/>
</dbReference>
<dbReference type="EMBL" id="PISP01000003">
    <property type="protein sequence ID" value="PKD43122.1"/>
    <property type="molecule type" value="Genomic_DNA"/>
</dbReference>
<evidence type="ECO:0000256" key="5">
    <source>
        <dbReference type="HAMAP-Rule" id="MF_00527"/>
    </source>
</evidence>
<evidence type="ECO:0000256" key="4">
    <source>
        <dbReference type="ARBA" id="ARBA00023204"/>
    </source>
</evidence>
<dbReference type="Proteomes" id="UP000233398">
    <property type="component" value="Unassembled WGS sequence"/>
</dbReference>
<name>A0A2N0VG00_9BACT</name>
<protein>
    <recommendedName>
        <fullName evidence="5">Putative 3-methyladenine DNA glycosylase</fullName>
        <ecNumber evidence="5">3.2.2.-</ecNumber>
    </recommendedName>
</protein>
<accession>A0A2N0VG00</accession>
<gene>
    <name evidence="6" type="ORF">CWD77_10875</name>
</gene>
<sequence length="203" mass="22630">MFSEEDVLPVEFYDNPDVVDIAQKLLGKVLCSMIDGVFTAGIISETEAYCGRNDKACHANNGKRTDRTEVMFGKPGHAYIYLCYGIHHLFNVVTNRTGFADAVLIRSILPVDGLDQIIERRTVKNHVNLANGPGKLTQALGITTDLNKTYLINPPVWIENRGVEIPSTEIAPSKRIGVEYAGDHAERLWRFEISKSLSKKLKV</sequence>
<dbReference type="NCBIfam" id="TIGR00567">
    <property type="entry name" value="3mg"/>
    <property type="match status" value="1"/>
</dbReference>
<dbReference type="SUPFAM" id="SSF50486">
    <property type="entry name" value="FMT C-terminal domain-like"/>
    <property type="match status" value="1"/>
</dbReference>
<dbReference type="InterPro" id="IPR036995">
    <property type="entry name" value="MPG_sf"/>
</dbReference>
<reference evidence="6 7" key="1">
    <citation type="submission" date="2017-11" db="EMBL/GenBank/DDBJ databases">
        <title>Rhodohalobacter 15182 sp. nov., isolated from a salt lake.</title>
        <authorList>
            <person name="Han S."/>
        </authorList>
    </citation>
    <scope>NUCLEOTIDE SEQUENCE [LARGE SCALE GENOMIC DNA]</scope>
    <source>
        <strain evidence="6 7">15182</strain>
    </source>
</reference>
<dbReference type="AlphaFoldDB" id="A0A2N0VG00"/>
<dbReference type="GO" id="GO:0006284">
    <property type="term" value="P:base-excision repair"/>
    <property type="evidence" value="ECO:0007669"/>
    <property type="project" value="InterPro"/>
</dbReference>
<keyword evidence="2 5" id="KW-0227">DNA damage</keyword>
<dbReference type="Gene3D" id="3.10.300.10">
    <property type="entry name" value="Methylpurine-DNA glycosylase (MPG)"/>
    <property type="match status" value="1"/>
</dbReference>
<dbReference type="PANTHER" id="PTHR10429">
    <property type="entry name" value="DNA-3-METHYLADENINE GLYCOSYLASE"/>
    <property type="match status" value="1"/>
</dbReference>